<organism evidence="1 2">
    <name type="scientific">Draconibacterium aestuarii</name>
    <dbReference type="NCBI Taxonomy" id="2998507"/>
    <lineage>
        <taxon>Bacteria</taxon>
        <taxon>Pseudomonadati</taxon>
        <taxon>Bacteroidota</taxon>
        <taxon>Bacteroidia</taxon>
        <taxon>Marinilabiliales</taxon>
        <taxon>Prolixibacteraceae</taxon>
        <taxon>Draconibacterium</taxon>
    </lineage>
</organism>
<dbReference type="Proteomes" id="UP001145087">
    <property type="component" value="Unassembled WGS sequence"/>
</dbReference>
<dbReference type="AlphaFoldDB" id="A0A9X3J643"/>
<protein>
    <recommendedName>
        <fullName evidence="3">DUF4249 domain-containing protein</fullName>
    </recommendedName>
</protein>
<accession>A0A9X3J643</accession>
<dbReference type="InterPro" id="IPR025345">
    <property type="entry name" value="DUF4249"/>
</dbReference>
<dbReference type="RefSeq" id="WP_343334559.1">
    <property type="nucleotide sequence ID" value="NZ_JAPOHD010000031.1"/>
</dbReference>
<evidence type="ECO:0000313" key="2">
    <source>
        <dbReference type="Proteomes" id="UP001145087"/>
    </source>
</evidence>
<gene>
    <name evidence="1" type="ORF">OU798_17910</name>
</gene>
<reference evidence="1" key="1">
    <citation type="submission" date="2022-11" db="EMBL/GenBank/DDBJ databases">
        <title>Marilongibacter aestuarii gen. nov., sp. nov., isolated from tidal flat sediment.</title>
        <authorList>
            <person name="Jiayan W."/>
        </authorList>
    </citation>
    <scope>NUCLEOTIDE SEQUENCE</scope>
    <source>
        <strain evidence="1">Z1-6</strain>
    </source>
</reference>
<comment type="caution">
    <text evidence="1">The sequence shown here is derived from an EMBL/GenBank/DDBJ whole genome shotgun (WGS) entry which is preliminary data.</text>
</comment>
<evidence type="ECO:0000313" key="1">
    <source>
        <dbReference type="EMBL" id="MCY1722234.1"/>
    </source>
</evidence>
<dbReference type="EMBL" id="JAPOHD010000031">
    <property type="protein sequence ID" value="MCY1722234.1"/>
    <property type="molecule type" value="Genomic_DNA"/>
</dbReference>
<name>A0A9X3J643_9BACT</name>
<sequence>MSKIKQLKYILFFLFAALITSCEELIDVELNSANPNLVAEGVIELGEPVWLRLSYTSDYFSKGTTEFYEYSTAVITDENGNSEILQYEGDGLYCGSEILGEKNTNYTLNFTEGKSSYEASSTLFPPVAIKQVSFNKTRIQTLEENRTAYKINIVYRNNPNQNNYYLFRFYVDGELQNNWYSLANSSYYPDDSFLVYQPAHVYFDKGDKVRVVAYTLDEATYNYYSQLNDLLGSDLENTSTPYNPRSNFGDNVLGYFAAWSYDTFEAEVK</sequence>
<keyword evidence="2" id="KW-1185">Reference proteome</keyword>
<dbReference type="Pfam" id="PF14054">
    <property type="entry name" value="DUF4249"/>
    <property type="match status" value="1"/>
</dbReference>
<evidence type="ECO:0008006" key="3">
    <source>
        <dbReference type="Google" id="ProtNLM"/>
    </source>
</evidence>
<proteinExistence type="predicted"/>
<dbReference type="PROSITE" id="PS51257">
    <property type="entry name" value="PROKAR_LIPOPROTEIN"/>
    <property type="match status" value="1"/>
</dbReference>